<dbReference type="SUPFAM" id="SSF53187">
    <property type="entry name" value="Zn-dependent exopeptidases"/>
    <property type="match status" value="1"/>
</dbReference>
<dbReference type="Gene3D" id="3.40.630.10">
    <property type="entry name" value="Zn peptidases"/>
    <property type="match status" value="1"/>
</dbReference>
<comment type="similarity">
    <text evidence="1">Belongs to the peptidase M20A family.</text>
</comment>
<dbReference type="InterPro" id="IPR010158">
    <property type="entry name" value="Amidase_Cbmase"/>
</dbReference>
<dbReference type="Proteomes" id="UP000775872">
    <property type="component" value="Unassembled WGS sequence"/>
</dbReference>
<dbReference type="Pfam" id="PF01546">
    <property type="entry name" value="Peptidase_M20"/>
    <property type="match status" value="1"/>
</dbReference>
<dbReference type="GO" id="GO:0016813">
    <property type="term" value="F:hydrolase activity, acting on carbon-nitrogen (but not peptide) bonds, in linear amidines"/>
    <property type="evidence" value="ECO:0007669"/>
    <property type="project" value="InterPro"/>
</dbReference>
<dbReference type="InterPro" id="IPR011650">
    <property type="entry name" value="Peptidase_M20_dimer"/>
</dbReference>
<gene>
    <name evidence="4" type="ORF">CSOL1703_00016507</name>
</gene>
<keyword evidence="2" id="KW-0378">Hydrolase</keyword>
<name>A0A9N9ZF40_9HYPO</name>
<dbReference type="Pfam" id="PF07687">
    <property type="entry name" value="M20_dimer"/>
    <property type="match status" value="1"/>
</dbReference>
<evidence type="ECO:0000313" key="5">
    <source>
        <dbReference type="Proteomes" id="UP000775872"/>
    </source>
</evidence>
<dbReference type="PANTHER" id="PTHR32494:SF5">
    <property type="entry name" value="ALLANTOATE AMIDOHYDROLASE"/>
    <property type="match status" value="1"/>
</dbReference>
<dbReference type="SUPFAM" id="SSF55031">
    <property type="entry name" value="Bacterial exopeptidase dimerisation domain"/>
    <property type="match status" value="1"/>
</dbReference>
<dbReference type="EMBL" id="CABFOC020000050">
    <property type="protein sequence ID" value="CAH0054438.1"/>
    <property type="molecule type" value="Genomic_DNA"/>
</dbReference>
<accession>A0A9N9ZF40</accession>
<comment type="caution">
    <text evidence="4">The sequence shown here is derived from an EMBL/GenBank/DDBJ whole genome shotgun (WGS) entry which is preliminary data.</text>
</comment>
<evidence type="ECO:0000256" key="2">
    <source>
        <dbReference type="ARBA" id="ARBA00022801"/>
    </source>
</evidence>
<proteinExistence type="inferred from homology"/>
<dbReference type="OrthoDB" id="4676at2759"/>
<sequence length="469" mass="50954">MSVHIAGSRGKALFPIDAGTFHPDHSHPHYPPYHSKSVPTIDQSNEDIARRCIADTNRLWKDIHYTAQWGAIPNSTGMARLTLSDDDKNVRDYFVSEARSIGCNVKVDEMGNIFAILPGYNNSVPPIGMGSHLDTQPAGGRYDGILGVLSALEVLRTVKNSGAKTYAPLAAINWTNEEGARFTPGCSGSAVWAAHMPVSQFHNLIDSTTNCTMREELDRIGYSGSIEASHQVNKLSAHVELHIEQRRVLQDTGRKIGIVTAIQGIRWYQISIVGKRAHAGSTPMAQRADALVAAASVVLFVNKRAREIGAVATVGVLTLDRPSSNTVPGVATFSLDLRHQSESALEEFESSIRGELDKLGAEIARLNSTMERIWHSPAVQLDRSVISCIRKAAHRVVGEDLSMDTISLAGHDSALTALRIPTAMIFVPSKDGISHAPEEFTSEEECGLGLQVLLDTVLEIDSLLRSRDS</sequence>
<evidence type="ECO:0000313" key="4">
    <source>
        <dbReference type="EMBL" id="CAH0054438.1"/>
    </source>
</evidence>
<dbReference type="AlphaFoldDB" id="A0A9N9ZF40"/>
<organism evidence="4 5">
    <name type="scientific">Clonostachys solani</name>
    <dbReference type="NCBI Taxonomy" id="160281"/>
    <lineage>
        <taxon>Eukaryota</taxon>
        <taxon>Fungi</taxon>
        <taxon>Dikarya</taxon>
        <taxon>Ascomycota</taxon>
        <taxon>Pezizomycotina</taxon>
        <taxon>Sordariomycetes</taxon>
        <taxon>Hypocreomycetidae</taxon>
        <taxon>Hypocreales</taxon>
        <taxon>Bionectriaceae</taxon>
        <taxon>Clonostachys</taxon>
    </lineage>
</organism>
<reference evidence="4" key="1">
    <citation type="submission" date="2021-10" db="EMBL/GenBank/DDBJ databases">
        <authorList>
            <person name="Piombo E."/>
        </authorList>
    </citation>
    <scope>NUCLEOTIDE SEQUENCE</scope>
</reference>
<protein>
    <recommendedName>
        <fullName evidence="3">Peptidase M20 dimerisation domain-containing protein</fullName>
    </recommendedName>
</protein>
<dbReference type="CDD" id="cd03884">
    <property type="entry name" value="M20_bAS"/>
    <property type="match status" value="1"/>
</dbReference>
<evidence type="ECO:0000256" key="1">
    <source>
        <dbReference type="ARBA" id="ARBA00006247"/>
    </source>
</evidence>
<dbReference type="NCBIfam" id="TIGR01879">
    <property type="entry name" value="hydantase"/>
    <property type="match status" value="1"/>
</dbReference>
<feature type="domain" description="Peptidase M20 dimerisation" evidence="3">
    <location>
        <begin position="261"/>
        <end position="361"/>
    </location>
</feature>
<feature type="non-terminal residue" evidence="4">
    <location>
        <position position="1"/>
    </location>
</feature>
<keyword evidence="5" id="KW-1185">Reference proteome</keyword>
<evidence type="ECO:0000259" key="3">
    <source>
        <dbReference type="Pfam" id="PF07687"/>
    </source>
</evidence>
<dbReference type="PANTHER" id="PTHR32494">
    <property type="entry name" value="ALLANTOATE DEIMINASE-RELATED"/>
    <property type="match status" value="1"/>
</dbReference>
<dbReference type="InterPro" id="IPR036264">
    <property type="entry name" value="Bact_exopeptidase_dim_dom"/>
</dbReference>
<dbReference type="PIRSF" id="PIRSF001235">
    <property type="entry name" value="Amidase_carbamoylase"/>
    <property type="match status" value="1"/>
</dbReference>
<dbReference type="InterPro" id="IPR002933">
    <property type="entry name" value="Peptidase_M20"/>
</dbReference>
<dbReference type="Gene3D" id="3.30.70.360">
    <property type="match status" value="1"/>
</dbReference>